<protein>
    <submittedName>
        <fullName evidence="1">DUF5702 domain-containing protein</fullName>
    </submittedName>
</protein>
<reference evidence="1 2" key="1">
    <citation type="submission" date="2021-11" db="EMBL/GenBank/DDBJ databases">
        <title>Lacrimispora sp. nov. NSJ-141 isolated from human feces.</title>
        <authorList>
            <person name="Abdugheni R."/>
        </authorList>
    </citation>
    <scope>NUCLEOTIDE SEQUENCE [LARGE SCALE GENOMIC DNA]</scope>
    <source>
        <strain evidence="1 2">NSJ-141</strain>
    </source>
</reference>
<gene>
    <name evidence="1" type="ORF">LQE92_12830</name>
</gene>
<evidence type="ECO:0000313" key="2">
    <source>
        <dbReference type="Proteomes" id="UP001299265"/>
    </source>
</evidence>
<sequence length="662" mass="74644">MYTKKRIRKWENRGYQGSLTVFFALILTVLTAIVCTSLESARYSALSYFTAQAQESALESVFAGYYRPLWEKYHMFFVADSPGLIPAMEDYLSYYEETGNGAVKSRTDLYGFRSEGSQAVEIVTVMDDGGAPFFEEIGEDMKKHGAEKMISSLTGKDKLAEEAETVSSYMEQLSEYGTAVTEIEESFALMDEQGRKLKEQYDSLYKAMELKEWPETMGSEMTDKAASCAAEALRISGREYEKIMTFTEQLKKGVELEEARLLEEQEKVSETAYEIMEEGIRNLSEYTEEEGSRRKAADSLKELLEKQAGGLLNIKPWENGEITDAFSEAVKQGKESMKDLPYEKGQDEKREESSLLKAVKDWKDQGVLALVLDDTGTVSEAYLKEGTYPSGLGSSKGQSPDGAMETAIKKGTAALYMTEHFGTFRKTEEDTVLSYEMEYIIGKYNNDKENLTAAVEKLIGLRSGMNFMYLLQDKEKSLEAEALAAALVGFTGIYPLIRLTAKLLLAAWALAEAVNDVRRLIKGDEVPLLKSSSDWNLSLTGAEESLKAEGKTIQNRTQEERTGGQQDFWIYERYLQILFLLGETERQGFRAMDLMEANFRQKDPGFFMENCVYHVSVETTFQAEARFSQIPFMKRDGASAGKYRFRKLAAYGYQNPRSAGEK</sequence>
<dbReference type="Proteomes" id="UP001299265">
    <property type="component" value="Unassembled WGS sequence"/>
</dbReference>
<evidence type="ECO:0000313" key="1">
    <source>
        <dbReference type="EMBL" id="MCD2493500.1"/>
    </source>
</evidence>
<accession>A0AAP2RLN6</accession>
<dbReference type="InterPro" id="IPR043756">
    <property type="entry name" value="DUF5702"/>
</dbReference>
<dbReference type="RefSeq" id="WP_231063352.1">
    <property type="nucleotide sequence ID" value="NZ_JAJNOR010000009.1"/>
</dbReference>
<name>A0AAP2RLN6_9FIRM</name>
<dbReference type="Pfam" id="PF18960">
    <property type="entry name" value="DUF5702"/>
    <property type="match status" value="1"/>
</dbReference>
<organism evidence="1 2">
    <name type="scientific">Lientehia hominis</name>
    <dbReference type="NCBI Taxonomy" id="2897778"/>
    <lineage>
        <taxon>Bacteria</taxon>
        <taxon>Bacillati</taxon>
        <taxon>Bacillota</taxon>
        <taxon>Clostridia</taxon>
        <taxon>Lachnospirales</taxon>
        <taxon>Lachnospiraceae</taxon>
        <taxon>Lientehia</taxon>
    </lineage>
</organism>
<dbReference type="EMBL" id="JAJNOR010000009">
    <property type="protein sequence ID" value="MCD2493500.1"/>
    <property type="molecule type" value="Genomic_DNA"/>
</dbReference>
<keyword evidence="2" id="KW-1185">Reference proteome</keyword>
<dbReference type="AlphaFoldDB" id="A0AAP2RLN6"/>
<comment type="caution">
    <text evidence="1">The sequence shown here is derived from an EMBL/GenBank/DDBJ whole genome shotgun (WGS) entry which is preliminary data.</text>
</comment>
<proteinExistence type="predicted"/>